<dbReference type="EMBL" id="CP025785">
    <property type="protein sequence ID" value="AWG42691.1"/>
    <property type="molecule type" value="Genomic_DNA"/>
</dbReference>
<keyword evidence="4" id="KW-0547">Nucleotide-binding</keyword>
<comment type="subcellular location">
    <subcellularLocation>
        <location evidence="10">Cytoplasm</location>
    </subcellularLocation>
</comment>
<proteinExistence type="predicted"/>
<dbReference type="GO" id="GO:0008360">
    <property type="term" value="P:regulation of cell shape"/>
    <property type="evidence" value="ECO:0007669"/>
    <property type="project" value="UniProtKB-KW"/>
</dbReference>
<evidence type="ECO:0000259" key="12">
    <source>
        <dbReference type="Pfam" id="PF02875"/>
    </source>
</evidence>
<dbReference type="InterPro" id="IPR035911">
    <property type="entry name" value="MurE/MurF_N"/>
</dbReference>
<keyword evidence="6 10" id="KW-0133">Cell shape</keyword>
<dbReference type="Pfam" id="PF02875">
    <property type="entry name" value="Mur_ligase_C"/>
    <property type="match status" value="1"/>
</dbReference>
<evidence type="ECO:0000256" key="1">
    <source>
        <dbReference type="ARBA" id="ARBA00022490"/>
    </source>
</evidence>
<dbReference type="SUPFAM" id="SSF63418">
    <property type="entry name" value="MurE/MurF N-terminal domain"/>
    <property type="match status" value="1"/>
</dbReference>
<gene>
    <name evidence="14" type="ORF">CR532_01570</name>
</gene>
<dbReference type="InterPro" id="IPR051046">
    <property type="entry name" value="MurCDEF_CellWall_CoF430Synth"/>
</dbReference>
<keyword evidence="7 10" id="KW-0573">Peptidoglycan synthesis</keyword>
<comment type="function">
    <text evidence="10">Involved in cell wall formation. Catalyzes the final step in the synthesis of UDP-N-acetylmuramoyl-pentapeptide, the precursor of murein.</text>
</comment>
<dbReference type="InterPro" id="IPR000713">
    <property type="entry name" value="Mur_ligase_N"/>
</dbReference>
<dbReference type="Gene3D" id="3.90.190.20">
    <property type="entry name" value="Mur ligase, C-terminal domain"/>
    <property type="match status" value="1"/>
</dbReference>
<evidence type="ECO:0000256" key="2">
    <source>
        <dbReference type="ARBA" id="ARBA00022598"/>
    </source>
</evidence>
<evidence type="ECO:0000256" key="10">
    <source>
        <dbReference type="RuleBase" id="RU004136"/>
    </source>
</evidence>
<evidence type="ECO:0000313" key="15">
    <source>
        <dbReference type="Proteomes" id="UP000244655"/>
    </source>
</evidence>
<dbReference type="InterPro" id="IPR013221">
    <property type="entry name" value="Mur_ligase_cen"/>
</dbReference>
<keyword evidence="5" id="KW-0067">ATP-binding</keyword>
<keyword evidence="2 14" id="KW-0436">Ligase</keyword>
<reference evidence="14 15" key="1">
    <citation type="submission" date="2018-01" db="EMBL/GenBank/DDBJ databases">
        <title>Genome sequence of Borrelia tachyglossi.</title>
        <authorList>
            <person name="Gofton A.W."/>
        </authorList>
    </citation>
    <scope>NUCLEOTIDE SEQUENCE [LARGE SCALE GENOMIC DNA]</scope>
    <source>
        <strain evidence="14 15">Bc-F10-1268</strain>
    </source>
</reference>
<dbReference type="InterPro" id="IPR036615">
    <property type="entry name" value="Mur_ligase_C_dom_sf"/>
</dbReference>
<evidence type="ECO:0000256" key="4">
    <source>
        <dbReference type="ARBA" id="ARBA00022741"/>
    </source>
</evidence>
<dbReference type="GO" id="GO:0005524">
    <property type="term" value="F:ATP binding"/>
    <property type="evidence" value="ECO:0007669"/>
    <property type="project" value="UniProtKB-KW"/>
</dbReference>
<evidence type="ECO:0000256" key="6">
    <source>
        <dbReference type="ARBA" id="ARBA00022960"/>
    </source>
</evidence>
<evidence type="ECO:0000259" key="13">
    <source>
        <dbReference type="Pfam" id="PF08245"/>
    </source>
</evidence>
<evidence type="ECO:0000256" key="9">
    <source>
        <dbReference type="ARBA" id="ARBA00023316"/>
    </source>
</evidence>
<dbReference type="PANTHER" id="PTHR43024">
    <property type="entry name" value="UDP-N-ACETYLMURAMOYL-TRIPEPTIDE--D-ALANYL-D-ALANINE LIGASE"/>
    <property type="match status" value="1"/>
</dbReference>
<dbReference type="InterPro" id="IPR036565">
    <property type="entry name" value="Mur-like_cat_sf"/>
</dbReference>
<accession>A0A2S1LWM5</accession>
<dbReference type="GO" id="GO:0047480">
    <property type="term" value="F:UDP-N-acetylmuramoyl-tripeptide-D-alanyl-D-alanine ligase activity"/>
    <property type="evidence" value="ECO:0007669"/>
    <property type="project" value="UniProtKB-EC"/>
</dbReference>
<dbReference type="GO" id="GO:0009252">
    <property type="term" value="P:peptidoglycan biosynthetic process"/>
    <property type="evidence" value="ECO:0007669"/>
    <property type="project" value="UniProtKB-UniPathway"/>
</dbReference>
<feature type="domain" description="Mur ligase central" evidence="13">
    <location>
        <begin position="124"/>
        <end position="307"/>
    </location>
</feature>
<dbReference type="Gene3D" id="3.40.1390.10">
    <property type="entry name" value="MurE/MurF, N-terminal domain"/>
    <property type="match status" value="1"/>
</dbReference>
<dbReference type="Gene3D" id="3.40.1190.10">
    <property type="entry name" value="Mur-like, catalytic domain"/>
    <property type="match status" value="1"/>
</dbReference>
<comment type="catalytic activity">
    <reaction evidence="10">
        <text>D-alanyl-D-alanine + UDP-N-acetyl-alpha-D-muramoyl-L-alanyl-gamma-D-glutamyl-meso-2,6-diaminopimelate + ATP = UDP-N-acetyl-alpha-D-muramoyl-L-alanyl-gamma-D-glutamyl-meso-2,6-diaminopimeloyl-D-alanyl-D-alanine + ADP + phosphate + H(+)</text>
        <dbReference type="Rhea" id="RHEA:28374"/>
        <dbReference type="ChEBI" id="CHEBI:15378"/>
        <dbReference type="ChEBI" id="CHEBI:30616"/>
        <dbReference type="ChEBI" id="CHEBI:43474"/>
        <dbReference type="ChEBI" id="CHEBI:57822"/>
        <dbReference type="ChEBI" id="CHEBI:61386"/>
        <dbReference type="ChEBI" id="CHEBI:83905"/>
        <dbReference type="ChEBI" id="CHEBI:456216"/>
        <dbReference type="EC" id="6.3.2.10"/>
    </reaction>
</comment>
<evidence type="ECO:0000259" key="11">
    <source>
        <dbReference type="Pfam" id="PF01225"/>
    </source>
</evidence>
<evidence type="ECO:0000313" key="14">
    <source>
        <dbReference type="EMBL" id="AWG42691.1"/>
    </source>
</evidence>
<dbReference type="SUPFAM" id="SSF53244">
    <property type="entry name" value="MurD-like peptide ligases, peptide-binding domain"/>
    <property type="match status" value="1"/>
</dbReference>
<keyword evidence="8 10" id="KW-0131">Cell cycle</keyword>
<dbReference type="GO" id="GO:0008766">
    <property type="term" value="F:UDP-N-acetylmuramoylalanyl-D-glutamyl-2,6-diaminopimelate-D-alanyl-D-alanine ligase activity"/>
    <property type="evidence" value="ECO:0007669"/>
    <property type="project" value="RHEA"/>
</dbReference>
<keyword evidence="9 10" id="KW-0961">Cell wall biogenesis/degradation</keyword>
<dbReference type="Pfam" id="PF08245">
    <property type="entry name" value="Mur_ligase_M"/>
    <property type="match status" value="1"/>
</dbReference>
<dbReference type="OrthoDB" id="9801978at2"/>
<sequence>MVHIKIEDILNSLDDIKFVGHSNSMQRVVSFYTLDSREVSTENSSSSLYFAHKGDRVDGFSFVEDLINVGVKCFACSKDYETLCVEYLDKNDDLVFLLASDVILLLQKLAANFIKRTNYKRIAVTGSNGKTTTKEMLYSILSERYKTYKTWGNLNSDIGLPLSILRAEGDEEYAVFEVGISYIGEMSLLSEILHPEIVIITNISYAHMQAFENLEIVASEKGKIITKDTQIVILNDTCPYHSNLREIANSRSPGINISYFDFGRLQIRSFSLLNEKFFYDFTYKGCNYSILLPGRHNILNAISCINLAILLGLSENEIRQGLMKADFQKGRAELIRLKDYLVLNDSYNGNLGSFMALKEMVLDLDIKGKKFIILGSFKELGNFSYKTHKTVMQEIILMDFDKVFLIGEEFQEIKRLENLTLNNLYYFNNFEDFIDCFVKNLESQCFIAIKGSRSNRLERILSYIKD</sequence>
<dbReference type="EC" id="6.3.2.10" evidence="10"/>
<feature type="domain" description="Mur ligase N-terminal catalytic" evidence="11">
    <location>
        <begin position="29"/>
        <end position="80"/>
    </location>
</feature>
<dbReference type="GO" id="GO:0005737">
    <property type="term" value="C:cytoplasm"/>
    <property type="evidence" value="ECO:0007669"/>
    <property type="project" value="UniProtKB-SubCell"/>
</dbReference>
<dbReference type="SUPFAM" id="SSF53623">
    <property type="entry name" value="MurD-like peptide ligases, catalytic domain"/>
    <property type="match status" value="1"/>
</dbReference>
<dbReference type="Pfam" id="PF01225">
    <property type="entry name" value="Mur_ligase"/>
    <property type="match status" value="1"/>
</dbReference>
<dbReference type="GO" id="GO:0071555">
    <property type="term" value="P:cell wall organization"/>
    <property type="evidence" value="ECO:0007669"/>
    <property type="project" value="UniProtKB-KW"/>
</dbReference>
<dbReference type="PANTHER" id="PTHR43024:SF1">
    <property type="entry name" value="UDP-N-ACETYLMURAMOYL-TRIPEPTIDE--D-ALANYL-D-ALANINE LIGASE"/>
    <property type="match status" value="1"/>
</dbReference>
<keyword evidence="15" id="KW-1185">Reference proteome</keyword>
<protein>
    <recommendedName>
        <fullName evidence="10">UDP-N-acetylmuramoyl-tripeptide--D-alanyl-D-alanine ligase</fullName>
        <ecNumber evidence="10">6.3.2.10</ecNumber>
    </recommendedName>
</protein>
<feature type="domain" description="Mur ligase C-terminal" evidence="12">
    <location>
        <begin position="330"/>
        <end position="453"/>
    </location>
</feature>
<evidence type="ECO:0000256" key="3">
    <source>
        <dbReference type="ARBA" id="ARBA00022618"/>
    </source>
</evidence>
<dbReference type="UniPathway" id="UPA00219"/>
<evidence type="ECO:0000256" key="8">
    <source>
        <dbReference type="ARBA" id="ARBA00023306"/>
    </source>
</evidence>
<evidence type="ECO:0000256" key="5">
    <source>
        <dbReference type="ARBA" id="ARBA00022840"/>
    </source>
</evidence>
<dbReference type="Proteomes" id="UP000244655">
    <property type="component" value="Chromosome"/>
</dbReference>
<name>A0A2S1LWM5_9SPIR</name>
<dbReference type="GO" id="GO:0051301">
    <property type="term" value="P:cell division"/>
    <property type="evidence" value="ECO:0007669"/>
    <property type="project" value="UniProtKB-KW"/>
</dbReference>
<dbReference type="InterPro" id="IPR004101">
    <property type="entry name" value="Mur_ligase_C"/>
</dbReference>
<organism evidence="14 15">
    <name type="scientific">Candidatus Borreliella tachyglossi</name>
    <dbReference type="NCBI Taxonomy" id="1964448"/>
    <lineage>
        <taxon>Bacteria</taxon>
        <taxon>Pseudomonadati</taxon>
        <taxon>Spirochaetota</taxon>
        <taxon>Spirochaetia</taxon>
        <taxon>Spirochaetales</taxon>
        <taxon>Borreliaceae</taxon>
        <taxon>Borreliella</taxon>
    </lineage>
</organism>
<dbReference type="NCBIfam" id="TIGR01143">
    <property type="entry name" value="murF"/>
    <property type="match status" value="1"/>
</dbReference>
<comment type="pathway">
    <text evidence="10">Cell wall biogenesis; peptidoglycan biosynthesis.</text>
</comment>
<keyword evidence="3 10" id="KW-0132">Cell division</keyword>
<keyword evidence="1" id="KW-0963">Cytoplasm</keyword>
<dbReference type="AlphaFoldDB" id="A0A2S1LWM5"/>
<dbReference type="InterPro" id="IPR005863">
    <property type="entry name" value="UDP-N-AcMur_synth"/>
</dbReference>
<evidence type="ECO:0000256" key="7">
    <source>
        <dbReference type="ARBA" id="ARBA00022984"/>
    </source>
</evidence>